<dbReference type="PANTHER" id="PTHR13778">
    <property type="entry name" value="GLYCOSYLTRANSFERASE 8 DOMAIN-CONTAINING PROTEIN"/>
    <property type="match status" value="1"/>
</dbReference>
<evidence type="ECO:0000256" key="4">
    <source>
        <dbReference type="ARBA" id="ARBA00022723"/>
    </source>
</evidence>
<dbReference type="Gene3D" id="3.90.550.10">
    <property type="entry name" value="Spore Coat Polysaccharide Biosynthesis Protein SpsA, Chain A"/>
    <property type="match status" value="1"/>
</dbReference>
<dbReference type="InParanoid" id="A0A1S3IZA2"/>
<dbReference type="InterPro" id="IPR002495">
    <property type="entry name" value="Glyco_trans_8"/>
</dbReference>
<dbReference type="Pfam" id="PF01501">
    <property type="entry name" value="Glyco_transf_8"/>
    <property type="match status" value="1"/>
</dbReference>
<dbReference type="PANTHER" id="PTHR13778:SF47">
    <property type="entry name" value="LIPOPOLYSACCHARIDE 1,3-GALACTOSYLTRANSFERASE"/>
    <property type="match status" value="1"/>
</dbReference>
<feature type="transmembrane region" description="Helical" evidence="5">
    <location>
        <begin position="15"/>
        <end position="32"/>
    </location>
</feature>
<keyword evidence="5" id="KW-0472">Membrane</keyword>
<organism evidence="6 7">
    <name type="scientific">Lingula anatina</name>
    <name type="common">Brachiopod</name>
    <name type="synonym">Lingula unguis</name>
    <dbReference type="NCBI Taxonomy" id="7574"/>
    <lineage>
        <taxon>Eukaryota</taxon>
        <taxon>Metazoa</taxon>
        <taxon>Spiralia</taxon>
        <taxon>Lophotrochozoa</taxon>
        <taxon>Brachiopoda</taxon>
        <taxon>Linguliformea</taxon>
        <taxon>Lingulata</taxon>
        <taxon>Lingulida</taxon>
        <taxon>Linguloidea</taxon>
        <taxon>Lingulidae</taxon>
        <taxon>Lingula</taxon>
    </lineage>
</organism>
<evidence type="ECO:0000256" key="5">
    <source>
        <dbReference type="SAM" id="Phobius"/>
    </source>
</evidence>
<evidence type="ECO:0000256" key="2">
    <source>
        <dbReference type="ARBA" id="ARBA00022676"/>
    </source>
</evidence>
<reference evidence="7" key="1">
    <citation type="submission" date="2025-08" db="UniProtKB">
        <authorList>
            <consortium name="RefSeq"/>
        </authorList>
    </citation>
    <scope>IDENTIFICATION</scope>
    <source>
        <tissue evidence="7">Gonads</tissue>
    </source>
</reference>
<accession>A0A1S3IZA2</accession>
<protein>
    <submittedName>
        <fullName evidence="7">Glycosyltransferase 8 domain-containing protein 1</fullName>
    </submittedName>
</protein>
<dbReference type="InterPro" id="IPR050748">
    <property type="entry name" value="Glycosyltrans_8_dom-fam"/>
</dbReference>
<keyword evidence="5" id="KW-1133">Transmembrane helix</keyword>
<dbReference type="Proteomes" id="UP000085678">
    <property type="component" value="Unplaced"/>
</dbReference>
<dbReference type="GO" id="GO:0016757">
    <property type="term" value="F:glycosyltransferase activity"/>
    <property type="evidence" value="ECO:0007669"/>
    <property type="project" value="UniProtKB-KW"/>
</dbReference>
<comment type="similarity">
    <text evidence="1">Belongs to the glycosyltransferase 8 family.</text>
</comment>
<evidence type="ECO:0000256" key="3">
    <source>
        <dbReference type="ARBA" id="ARBA00022679"/>
    </source>
</evidence>
<dbReference type="OMA" id="YKQHSNI"/>
<keyword evidence="3" id="KW-0808">Transferase</keyword>
<dbReference type="GeneID" id="106168390"/>
<gene>
    <name evidence="7" type="primary">LOC106168390</name>
</gene>
<dbReference type="GO" id="GO:0046872">
    <property type="term" value="F:metal ion binding"/>
    <property type="evidence" value="ECO:0007669"/>
    <property type="project" value="UniProtKB-KW"/>
</dbReference>
<dbReference type="AlphaFoldDB" id="A0A1S3IZA2"/>
<keyword evidence="2" id="KW-0328">Glycosyltransferase</keyword>
<dbReference type="RefSeq" id="XP_013402879.2">
    <property type="nucleotide sequence ID" value="XM_013547425.2"/>
</dbReference>
<dbReference type="SUPFAM" id="SSF53448">
    <property type="entry name" value="Nucleotide-diphospho-sugar transferases"/>
    <property type="match status" value="1"/>
</dbReference>
<dbReference type="OrthoDB" id="411524at2759"/>
<sequence length="372" mass="42072">MVACKMLFPRITPRRVALCLVVATAIAILYVWNPGAKKTRPLKRSFPQIIDETSTKHSPGGSKLLLGNCTGQPTHVLLTADSAMLGGMIAAVNSIHLNAKCPVKFHLVTTTDCAKHLRTWIQATSLSKIDYELLVFNKRLVTGMIKLRGGREELSRPIVYARFFVPTLLPDLQGRVVYVDSDVIVQGDIGELNKTRIRRGHAVAVSEDCNSVSKRFSHIQNNYQNYINFKNPSIKRLKMSPLACSFNPGVFAMDITTWKQTNMTLKIQHWLQLNTWQEVYGTGIAGGAAQPPMMIALYKRFSLLNPMWNVRHLGMRYKKMYSDQFISRAKLIHWDGPTKPWDGGAQFSKIWDKYYIPDPTGQFKVARRYGTV</sequence>
<name>A0A1S3IZA2_LINAN</name>
<dbReference type="GO" id="GO:0005794">
    <property type="term" value="C:Golgi apparatus"/>
    <property type="evidence" value="ECO:0007669"/>
    <property type="project" value="TreeGrafter"/>
</dbReference>
<dbReference type="InterPro" id="IPR029044">
    <property type="entry name" value="Nucleotide-diphossugar_trans"/>
</dbReference>
<dbReference type="STRING" id="7574.A0A1S3IZA2"/>
<keyword evidence="5" id="KW-0812">Transmembrane</keyword>
<evidence type="ECO:0000313" key="7">
    <source>
        <dbReference type="RefSeq" id="XP_013402879.2"/>
    </source>
</evidence>
<evidence type="ECO:0000313" key="6">
    <source>
        <dbReference type="Proteomes" id="UP000085678"/>
    </source>
</evidence>
<dbReference type="KEGG" id="lak:106168390"/>
<evidence type="ECO:0000256" key="1">
    <source>
        <dbReference type="ARBA" id="ARBA00006351"/>
    </source>
</evidence>
<proteinExistence type="inferred from homology"/>
<keyword evidence="6" id="KW-1185">Reference proteome</keyword>
<keyword evidence="4" id="KW-0479">Metal-binding</keyword>